<evidence type="ECO:0000256" key="2">
    <source>
        <dbReference type="ARBA" id="ARBA00022692"/>
    </source>
</evidence>
<evidence type="ECO:0000256" key="3">
    <source>
        <dbReference type="ARBA" id="ARBA00022824"/>
    </source>
</evidence>
<name>A0A3Q3C458_HAPBU</name>
<dbReference type="STRING" id="8153.ENSHBUP00000013311"/>
<dbReference type="GO" id="GO:0014069">
    <property type="term" value="C:postsynaptic density"/>
    <property type="evidence" value="ECO:0007669"/>
    <property type="project" value="TreeGrafter"/>
</dbReference>
<evidence type="ECO:0000313" key="9">
    <source>
        <dbReference type="Proteomes" id="UP000264840"/>
    </source>
</evidence>
<dbReference type="InterPro" id="IPR046964">
    <property type="entry name" value="RTN1-4"/>
</dbReference>
<reference evidence="8" key="1">
    <citation type="submission" date="2025-08" db="UniProtKB">
        <authorList>
            <consortium name="Ensembl"/>
        </authorList>
    </citation>
    <scope>IDENTIFICATION</scope>
</reference>
<protein>
    <recommendedName>
        <fullName evidence="6">Reticulon</fullName>
    </recommendedName>
</protein>
<evidence type="ECO:0000256" key="1">
    <source>
        <dbReference type="ARBA" id="ARBA00004477"/>
    </source>
</evidence>
<evidence type="ECO:0000259" key="7">
    <source>
        <dbReference type="PROSITE" id="PS50845"/>
    </source>
</evidence>
<dbReference type="GO" id="GO:0071787">
    <property type="term" value="P:endoplasmic reticulum tubular network formation"/>
    <property type="evidence" value="ECO:0007669"/>
    <property type="project" value="TreeGrafter"/>
</dbReference>
<evidence type="ECO:0000256" key="6">
    <source>
        <dbReference type="RuleBase" id="RU210713"/>
    </source>
</evidence>
<dbReference type="GO" id="GO:0043005">
    <property type="term" value="C:neuron projection"/>
    <property type="evidence" value="ECO:0007669"/>
    <property type="project" value="TreeGrafter"/>
</dbReference>
<dbReference type="GO" id="GO:0030182">
    <property type="term" value="P:neuron differentiation"/>
    <property type="evidence" value="ECO:0007669"/>
    <property type="project" value="TreeGrafter"/>
</dbReference>
<dbReference type="InterPro" id="IPR003388">
    <property type="entry name" value="Reticulon"/>
</dbReference>
<dbReference type="AlphaFoldDB" id="A0A3Q3C458"/>
<dbReference type="Proteomes" id="UP000264840">
    <property type="component" value="Unplaced"/>
</dbReference>
<dbReference type="GO" id="GO:0007420">
    <property type="term" value="P:brain development"/>
    <property type="evidence" value="ECO:0007669"/>
    <property type="project" value="TreeGrafter"/>
</dbReference>
<comment type="subcellular location">
    <subcellularLocation>
        <location evidence="1 6">Endoplasmic reticulum membrane</location>
        <topology evidence="1 6">Multi-pass membrane protein</topology>
    </subcellularLocation>
</comment>
<evidence type="ECO:0000256" key="5">
    <source>
        <dbReference type="ARBA" id="ARBA00023136"/>
    </source>
</evidence>
<feature type="transmembrane region" description="Helical" evidence="6">
    <location>
        <begin position="32"/>
        <end position="56"/>
    </location>
</feature>
<accession>A0A3Q3C458</accession>
<keyword evidence="9" id="KW-1185">Reference proteome</keyword>
<evidence type="ECO:0000313" key="8">
    <source>
        <dbReference type="Ensembl" id="ENSHBUP00000013311.1"/>
    </source>
</evidence>
<keyword evidence="3 6" id="KW-0256">Endoplasmic reticulum</keyword>
<dbReference type="PANTHER" id="PTHR45799:SF6">
    <property type="entry name" value="RETICULON"/>
    <property type="match status" value="1"/>
</dbReference>
<feature type="transmembrane region" description="Helical" evidence="6">
    <location>
        <begin position="221"/>
        <end position="242"/>
    </location>
</feature>
<dbReference type="PANTHER" id="PTHR45799">
    <property type="entry name" value="RETICULON-LIKE PROTEIN"/>
    <property type="match status" value="1"/>
</dbReference>
<organism evidence="8 9">
    <name type="scientific">Haplochromis burtoni</name>
    <name type="common">Burton's mouthbrooder</name>
    <name type="synonym">Chromis burtoni</name>
    <dbReference type="NCBI Taxonomy" id="8153"/>
    <lineage>
        <taxon>Eukaryota</taxon>
        <taxon>Metazoa</taxon>
        <taxon>Chordata</taxon>
        <taxon>Craniata</taxon>
        <taxon>Vertebrata</taxon>
        <taxon>Euteleostomi</taxon>
        <taxon>Actinopterygii</taxon>
        <taxon>Neopterygii</taxon>
        <taxon>Teleostei</taxon>
        <taxon>Neoteleostei</taxon>
        <taxon>Acanthomorphata</taxon>
        <taxon>Ovalentaria</taxon>
        <taxon>Cichlomorphae</taxon>
        <taxon>Cichliformes</taxon>
        <taxon>Cichlidae</taxon>
        <taxon>African cichlids</taxon>
        <taxon>Pseudocrenilabrinae</taxon>
        <taxon>Haplochromini</taxon>
        <taxon>Haplochromis</taxon>
    </lineage>
</organism>
<dbReference type="GeneTree" id="ENSGT00940000157482"/>
<reference evidence="8" key="2">
    <citation type="submission" date="2025-09" db="UniProtKB">
        <authorList>
            <consortium name="Ensembl"/>
        </authorList>
    </citation>
    <scope>IDENTIFICATION</scope>
</reference>
<dbReference type="Ensembl" id="ENSHBUT00000020991.1">
    <property type="protein sequence ID" value="ENSHBUP00000013311.1"/>
    <property type="gene ID" value="ENSHBUG00000015069.1"/>
</dbReference>
<dbReference type="PROSITE" id="PS50845">
    <property type="entry name" value="RETICULON"/>
    <property type="match status" value="1"/>
</dbReference>
<keyword evidence="4 6" id="KW-1133">Transmembrane helix</keyword>
<proteinExistence type="predicted"/>
<evidence type="ECO:0000256" key="4">
    <source>
        <dbReference type="ARBA" id="ARBA00022989"/>
    </source>
</evidence>
<sequence length="299" mass="33370">ICFSVVCFTAVTCDWCGSPRSVHICAFPGQRFLGACFSLLSCLLVSICCFGIKLVLVNLRKYVSSLTARALERTEEICSGVRPLTAGSSLLGNTVSHQRGVLFAPGVPLCHNHLQVGGTCYRQIDRITQHEKHLPVLHPVCRVYKSVIQAVQKSDEGHPFRSLLERDISVSSESVRQLADQFLIHLNWFSNQTRRLLLVEDLVDSLKLAAVTWVMTYVGAVFNGVTILILADIIFFTTPLIYQKKKVKTHLVSLSSAQFAPCLAQSVSVFRLRSIVTLRLFGSNWRKLCRVCRISYLAL</sequence>
<dbReference type="GO" id="GO:0005789">
    <property type="term" value="C:endoplasmic reticulum membrane"/>
    <property type="evidence" value="ECO:0007669"/>
    <property type="project" value="UniProtKB-SubCell"/>
</dbReference>
<dbReference type="Pfam" id="PF02453">
    <property type="entry name" value="Reticulon"/>
    <property type="match status" value="1"/>
</dbReference>
<keyword evidence="2 6" id="KW-0812">Transmembrane</keyword>
<dbReference type="Gene3D" id="1.20.5.2480">
    <property type="match status" value="1"/>
</dbReference>
<keyword evidence="5 6" id="KW-0472">Membrane</keyword>
<feature type="domain" description="Reticulon" evidence="7">
    <location>
        <begin position="142"/>
        <end position="246"/>
    </location>
</feature>